<evidence type="ECO:0000259" key="4">
    <source>
        <dbReference type="PROSITE" id="PS50110"/>
    </source>
</evidence>
<organism evidence="6 7">
    <name type="scientific">Paraclostridium ghonii</name>
    <dbReference type="NCBI Taxonomy" id="29358"/>
    <lineage>
        <taxon>Bacteria</taxon>
        <taxon>Bacillati</taxon>
        <taxon>Bacillota</taxon>
        <taxon>Clostridia</taxon>
        <taxon>Peptostreptococcales</taxon>
        <taxon>Peptostreptococcaceae</taxon>
        <taxon>Paraclostridium</taxon>
    </lineage>
</organism>
<proteinExistence type="predicted"/>
<comment type="caution">
    <text evidence="6">The sequence shown here is derived from an EMBL/GenBank/DDBJ whole genome shotgun (WGS) entry which is preliminary data.</text>
</comment>
<dbReference type="SMART" id="SM00850">
    <property type="entry name" value="LytTR"/>
    <property type="match status" value="1"/>
</dbReference>
<dbReference type="Pfam" id="PF00072">
    <property type="entry name" value="Response_reg"/>
    <property type="match status" value="1"/>
</dbReference>
<keyword evidence="3" id="KW-0597">Phosphoprotein</keyword>
<sequence length="242" mass="28283">MLSICLCDDDINVIDSYLDKISELANRNNHAFKIETFRSGESLLFELEDDPNRFNIIIIDIIMKNINGIETAEILRKYGYNGIIIFLTSSKEFALDSFKVEPLNYILKDDSDERFNDIFLKAAIQVYKGYNKNIIISSKPKNKIINLDTIVYMESINRKVILHNISGESETVNCIFKELYGKVKDYGFIRCHKSYIVNLKYIQTFNKLECQLQREIVVPIGRKYSKNFRNMLLENEFDNILI</sequence>
<dbReference type="PANTHER" id="PTHR37299">
    <property type="entry name" value="TRANSCRIPTIONAL REGULATOR-RELATED"/>
    <property type="match status" value="1"/>
</dbReference>
<reference evidence="6 7" key="1">
    <citation type="submission" date="2023-07" db="EMBL/GenBank/DDBJ databases">
        <title>Genomic Encyclopedia of Type Strains, Phase IV (KMG-IV): sequencing the most valuable type-strain genomes for metagenomic binning, comparative biology and taxonomic classification.</title>
        <authorList>
            <person name="Goeker M."/>
        </authorList>
    </citation>
    <scope>NUCLEOTIDE SEQUENCE [LARGE SCALE GENOMIC DNA]</scope>
    <source>
        <strain evidence="6 7">DSM 15049</strain>
    </source>
</reference>
<dbReference type="InterPro" id="IPR011006">
    <property type="entry name" value="CheY-like_superfamily"/>
</dbReference>
<dbReference type="GO" id="GO:0003677">
    <property type="term" value="F:DNA binding"/>
    <property type="evidence" value="ECO:0007669"/>
    <property type="project" value="UniProtKB-KW"/>
</dbReference>
<accession>A0ABU0N351</accession>
<dbReference type="Pfam" id="PF04397">
    <property type="entry name" value="LytTR"/>
    <property type="match status" value="1"/>
</dbReference>
<evidence type="ECO:0000256" key="3">
    <source>
        <dbReference type="PROSITE-ProRule" id="PRU00169"/>
    </source>
</evidence>
<evidence type="ECO:0000259" key="5">
    <source>
        <dbReference type="PROSITE" id="PS50930"/>
    </source>
</evidence>
<comment type="function">
    <text evidence="2">May play the central regulatory role in sporulation. It may be an element of the effector pathway responsible for the activation of sporulation genes in response to nutritional stress. Spo0A may act in concert with spo0H (a sigma factor) to control the expression of some genes that are critical to the sporulation process.</text>
</comment>
<keyword evidence="7" id="KW-1185">Reference proteome</keyword>
<dbReference type="SMART" id="SM00448">
    <property type="entry name" value="REC"/>
    <property type="match status" value="1"/>
</dbReference>
<evidence type="ECO:0000313" key="6">
    <source>
        <dbReference type="EMBL" id="MDQ0557590.1"/>
    </source>
</evidence>
<name>A0ABU0N351_9FIRM</name>
<keyword evidence="6" id="KW-0238">DNA-binding</keyword>
<dbReference type="PANTHER" id="PTHR37299:SF1">
    <property type="entry name" value="STAGE 0 SPORULATION PROTEIN A HOMOLOG"/>
    <property type="match status" value="1"/>
</dbReference>
<dbReference type="InterPro" id="IPR007492">
    <property type="entry name" value="LytTR_DNA-bd_dom"/>
</dbReference>
<dbReference type="RefSeq" id="WP_307508815.1">
    <property type="nucleotide sequence ID" value="NZ_BAAACE010000021.1"/>
</dbReference>
<feature type="domain" description="Response regulatory" evidence="4">
    <location>
        <begin position="3"/>
        <end position="123"/>
    </location>
</feature>
<evidence type="ECO:0000256" key="2">
    <source>
        <dbReference type="ARBA" id="ARBA00024867"/>
    </source>
</evidence>
<evidence type="ECO:0000313" key="7">
    <source>
        <dbReference type="Proteomes" id="UP001232584"/>
    </source>
</evidence>
<dbReference type="EMBL" id="JAUSWG010000012">
    <property type="protein sequence ID" value="MDQ0557590.1"/>
    <property type="molecule type" value="Genomic_DNA"/>
</dbReference>
<gene>
    <name evidence="6" type="ORF">QOZ92_002725</name>
</gene>
<feature type="domain" description="HTH LytTR-type" evidence="5">
    <location>
        <begin position="136"/>
        <end position="234"/>
    </location>
</feature>
<dbReference type="InterPro" id="IPR001789">
    <property type="entry name" value="Sig_transdc_resp-reg_receiver"/>
</dbReference>
<dbReference type="SUPFAM" id="SSF52172">
    <property type="entry name" value="CheY-like"/>
    <property type="match status" value="1"/>
</dbReference>
<dbReference type="Gene3D" id="3.40.50.2300">
    <property type="match status" value="1"/>
</dbReference>
<evidence type="ECO:0000256" key="1">
    <source>
        <dbReference type="ARBA" id="ARBA00018672"/>
    </source>
</evidence>
<dbReference type="PROSITE" id="PS50930">
    <property type="entry name" value="HTH_LYTTR"/>
    <property type="match status" value="1"/>
</dbReference>
<protein>
    <recommendedName>
        <fullName evidence="1">Stage 0 sporulation protein A homolog</fullName>
    </recommendedName>
</protein>
<feature type="modified residue" description="4-aspartylphosphate" evidence="3">
    <location>
        <position position="60"/>
    </location>
</feature>
<dbReference type="Proteomes" id="UP001232584">
    <property type="component" value="Unassembled WGS sequence"/>
</dbReference>
<dbReference type="PROSITE" id="PS50110">
    <property type="entry name" value="RESPONSE_REGULATORY"/>
    <property type="match status" value="1"/>
</dbReference>
<dbReference type="Gene3D" id="2.40.50.1020">
    <property type="entry name" value="LytTr DNA-binding domain"/>
    <property type="match status" value="1"/>
</dbReference>
<dbReference type="InterPro" id="IPR046947">
    <property type="entry name" value="LytR-like"/>
</dbReference>